<evidence type="ECO:0000313" key="3">
    <source>
        <dbReference type="EMBL" id="QLG47690.1"/>
    </source>
</evidence>
<dbReference type="Gene3D" id="3.40.50.2300">
    <property type="match status" value="1"/>
</dbReference>
<feature type="domain" description="Response regulatory" evidence="2">
    <location>
        <begin position="7"/>
        <end position="113"/>
    </location>
</feature>
<evidence type="ECO:0000256" key="1">
    <source>
        <dbReference type="PROSITE-ProRule" id="PRU00169"/>
    </source>
</evidence>
<accession>A0A7D5GIJ9</accession>
<dbReference type="OrthoDB" id="186597at2157"/>
<proteinExistence type="predicted"/>
<dbReference type="InterPro" id="IPR013971">
    <property type="entry name" value="HalX_domain"/>
</dbReference>
<dbReference type="InterPro" id="IPR001789">
    <property type="entry name" value="Sig_transdc_resp-reg_receiver"/>
</dbReference>
<protein>
    <submittedName>
        <fullName evidence="3">HalX domain-containing protein</fullName>
    </submittedName>
</protein>
<comment type="caution">
    <text evidence="1">Lacks conserved residue(s) required for the propagation of feature annotation.</text>
</comment>
<gene>
    <name evidence="3" type="ORF">HYG82_01925</name>
</gene>
<evidence type="ECO:0000313" key="4">
    <source>
        <dbReference type="Proteomes" id="UP000509241"/>
    </source>
</evidence>
<dbReference type="RefSeq" id="WP_179259432.1">
    <property type="nucleotide sequence ID" value="NZ_CP058601.1"/>
</dbReference>
<organism evidence="3 4">
    <name type="scientific">Natrinema halophilum</name>
    <dbReference type="NCBI Taxonomy" id="1699371"/>
    <lineage>
        <taxon>Archaea</taxon>
        <taxon>Methanobacteriati</taxon>
        <taxon>Methanobacteriota</taxon>
        <taxon>Stenosarchaea group</taxon>
        <taxon>Halobacteria</taxon>
        <taxon>Halobacteriales</taxon>
        <taxon>Natrialbaceae</taxon>
        <taxon>Natrinema</taxon>
    </lineage>
</organism>
<dbReference type="GeneID" id="56032010"/>
<dbReference type="SUPFAM" id="SSF52172">
    <property type="entry name" value="CheY-like"/>
    <property type="match status" value="1"/>
</dbReference>
<dbReference type="AlphaFoldDB" id="A0A7D5GIJ9"/>
<dbReference type="Proteomes" id="UP000509241">
    <property type="component" value="Chromosome"/>
</dbReference>
<reference evidence="3 4" key="1">
    <citation type="submission" date="2020-07" db="EMBL/GenBank/DDBJ databases">
        <authorList>
            <person name="Cui H."/>
        </authorList>
    </citation>
    <scope>NUCLEOTIDE SEQUENCE [LARGE SCALE GENOMIC DNA]</scope>
    <source>
        <strain evidence="3 4">YPL8</strain>
    </source>
</reference>
<name>A0A7D5GIJ9_9EURY</name>
<sequence>MSGDAHAVLVADDDSEVVTRIQSWLADDYVVETATDGDEALSLLESVDAVLVGRNLHTSSGTAVAMEVERHAALSMAVLRSTGPGTDSCTSTPDSLAKPVAKEPLLETVDRLVRRTRYDELMAECASLAVKCGALETQVNVDCYAGDDEEYVTLQQRLANLLVELDDLIHTFDGNDFRAAFATCDFIGNAQSQHAERLS</sequence>
<dbReference type="InterPro" id="IPR011006">
    <property type="entry name" value="CheY-like_superfamily"/>
</dbReference>
<keyword evidence="4" id="KW-1185">Reference proteome</keyword>
<dbReference type="GO" id="GO:0000160">
    <property type="term" value="P:phosphorelay signal transduction system"/>
    <property type="evidence" value="ECO:0007669"/>
    <property type="project" value="InterPro"/>
</dbReference>
<dbReference type="PROSITE" id="PS50110">
    <property type="entry name" value="RESPONSE_REGULATORY"/>
    <property type="match status" value="1"/>
</dbReference>
<evidence type="ECO:0000259" key="2">
    <source>
        <dbReference type="PROSITE" id="PS50110"/>
    </source>
</evidence>
<dbReference type="Pfam" id="PF08663">
    <property type="entry name" value="HalX"/>
    <property type="match status" value="1"/>
</dbReference>
<dbReference type="KEGG" id="haly:HYG82_01925"/>
<dbReference type="EMBL" id="CP058601">
    <property type="protein sequence ID" value="QLG47690.1"/>
    <property type="molecule type" value="Genomic_DNA"/>
</dbReference>